<dbReference type="PANTHER" id="PTHR44329:SF214">
    <property type="entry name" value="PROTEIN KINASE DOMAIN-CONTAINING PROTEIN"/>
    <property type="match status" value="1"/>
</dbReference>
<dbReference type="Proteomes" id="UP000565441">
    <property type="component" value="Unassembled WGS sequence"/>
</dbReference>
<dbReference type="InterPro" id="IPR051681">
    <property type="entry name" value="Ser/Thr_Kinases-Pseudokinases"/>
</dbReference>
<feature type="domain" description="Protein kinase" evidence="1">
    <location>
        <begin position="1"/>
        <end position="212"/>
    </location>
</feature>
<keyword evidence="3" id="KW-1185">Reference proteome</keyword>
<dbReference type="SMART" id="SM00220">
    <property type="entry name" value="S_TKc"/>
    <property type="match status" value="1"/>
</dbReference>
<accession>A0A8H5H579</accession>
<organism evidence="2 3">
    <name type="scientific">Tricholomella constricta</name>
    <dbReference type="NCBI Taxonomy" id="117010"/>
    <lineage>
        <taxon>Eukaryota</taxon>
        <taxon>Fungi</taxon>
        <taxon>Dikarya</taxon>
        <taxon>Basidiomycota</taxon>
        <taxon>Agaricomycotina</taxon>
        <taxon>Agaricomycetes</taxon>
        <taxon>Agaricomycetidae</taxon>
        <taxon>Agaricales</taxon>
        <taxon>Tricholomatineae</taxon>
        <taxon>Lyophyllaceae</taxon>
        <taxon>Tricholomella</taxon>
    </lineage>
</organism>
<dbReference type="GO" id="GO:0005524">
    <property type="term" value="F:ATP binding"/>
    <property type="evidence" value="ECO:0007669"/>
    <property type="project" value="InterPro"/>
</dbReference>
<dbReference type="InterPro" id="IPR008271">
    <property type="entry name" value="Ser/Thr_kinase_AS"/>
</dbReference>
<dbReference type="Pfam" id="PF07714">
    <property type="entry name" value="PK_Tyr_Ser-Thr"/>
    <property type="match status" value="1"/>
</dbReference>
<evidence type="ECO:0000259" key="1">
    <source>
        <dbReference type="PROSITE" id="PS50011"/>
    </source>
</evidence>
<dbReference type="EMBL" id="JAACJP010000026">
    <property type="protein sequence ID" value="KAF5376922.1"/>
    <property type="molecule type" value="Genomic_DNA"/>
</dbReference>
<sequence length="223" mass="24608">MASLQHKNILPFFGVVDNPTDLGIVSPFMRNGSLPSYLARNPSANRRNLLIDIAQGLVYLKSCGVIHGDLKGPNILVNDEGVACIADFGLAFYDGDTFPLDESPDSLASSLSGAGTVRYMSPERLHPETNSALSTFASDVFSFGMVIYEAFTNQVPFHAWKHDGRVMLGIVEGLRPERDARIPDDIWSIAQDCWKPNPSDRPLVNEVLDRLLARTCIEAERKM</sequence>
<dbReference type="InterPro" id="IPR000719">
    <property type="entry name" value="Prot_kinase_dom"/>
</dbReference>
<dbReference type="AlphaFoldDB" id="A0A8H5H579"/>
<gene>
    <name evidence="2" type="ORF">D9615_007330</name>
</gene>
<dbReference type="InterPro" id="IPR011009">
    <property type="entry name" value="Kinase-like_dom_sf"/>
</dbReference>
<protein>
    <recommendedName>
        <fullName evidence="1">Protein kinase domain-containing protein</fullName>
    </recommendedName>
</protein>
<name>A0A8H5H579_9AGAR</name>
<reference evidence="2 3" key="1">
    <citation type="journal article" date="2020" name="ISME J.">
        <title>Uncovering the hidden diversity of litter-decomposition mechanisms in mushroom-forming fungi.</title>
        <authorList>
            <person name="Floudas D."/>
            <person name="Bentzer J."/>
            <person name="Ahren D."/>
            <person name="Johansson T."/>
            <person name="Persson P."/>
            <person name="Tunlid A."/>
        </authorList>
    </citation>
    <scope>NUCLEOTIDE SEQUENCE [LARGE SCALE GENOMIC DNA]</scope>
    <source>
        <strain evidence="2 3">CBS 661.87</strain>
    </source>
</reference>
<comment type="caution">
    <text evidence="2">The sequence shown here is derived from an EMBL/GenBank/DDBJ whole genome shotgun (WGS) entry which is preliminary data.</text>
</comment>
<dbReference type="PROSITE" id="PS50011">
    <property type="entry name" value="PROTEIN_KINASE_DOM"/>
    <property type="match status" value="1"/>
</dbReference>
<dbReference type="GO" id="GO:0004674">
    <property type="term" value="F:protein serine/threonine kinase activity"/>
    <property type="evidence" value="ECO:0007669"/>
    <property type="project" value="TreeGrafter"/>
</dbReference>
<dbReference type="Gene3D" id="1.10.510.10">
    <property type="entry name" value="Transferase(Phosphotransferase) domain 1"/>
    <property type="match status" value="1"/>
</dbReference>
<dbReference type="OrthoDB" id="4062651at2759"/>
<evidence type="ECO:0000313" key="2">
    <source>
        <dbReference type="EMBL" id="KAF5376922.1"/>
    </source>
</evidence>
<dbReference type="SUPFAM" id="SSF56112">
    <property type="entry name" value="Protein kinase-like (PK-like)"/>
    <property type="match status" value="1"/>
</dbReference>
<proteinExistence type="predicted"/>
<dbReference type="PIRSF" id="PIRSF000654">
    <property type="entry name" value="Integrin-linked_kinase"/>
    <property type="match status" value="1"/>
</dbReference>
<dbReference type="InterPro" id="IPR001245">
    <property type="entry name" value="Ser-Thr/Tyr_kinase_cat_dom"/>
</dbReference>
<dbReference type="PROSITE" id="PS00108">
    <property type="entry name" value="PROTEIN_KINASE_ST"/>
    <property type="match status" value="1"/>
</dbReference>
<dbReference type="PANTHER" id="PTHR44329">
    <property type="entry name" value="SERINE/THREONINE-PROTEIN KINASE TNNI3K-RELATED"/>
    <property type="match status" value="1"/>
</dbReference>
<dbReference type="PRINTS" id="PR00109">
    <property type="entry name" value="TYRKINASE"/>
</dbReference>
<evidence type="ECO:0000313" key="3">
    <source>
        <dbReference type="Proteomes" id="UP000565441"/>
    </source>
</evidence>